<reference evidence="2" key="1">
    <citation type="submission" date="2013-09" db="EMBL/GenBank/DDBJ databases">
        <title>Corchorus olitorius genome sequencing.</title>
        <authorList>
            <person name="Alam M."/>
            <person name="Haque M.S."/>
            <person name="Islam M.S."/>
            <person name="Emdad E.M."/>
            <person name="Islam M.M."/>
            <person name="Ahmed B."/>
            <person name="Halim A."/>
            <person name="Hossen Q.M.M."/>
            <person name="Hossain M.Z."/>
            <person name="Ahmed R."/>
            <person name="Khan M.M."/>
            <person name="Islam R."/>
            <person name="Rashid M.M."/>
            <person name="Khan S.A."/>
            <person name="Rahman M.S."/>
            <person name="Alam M."/>
            <person name="Yahiya A.S."/>
            <person name="Khan M.S."/>
            <person name="Azam M.S."/>
            <person name="Haque T."/>
            <person name="Lashkar M.Z.H."/>
            <person name="Akhand A.I."/>
            <person name="Morshed G."/>
            <person name="Roy S."/>
            <person name="Uddin K.S."/>
            <person name="Rabeya T."/>
            <person name="Hossain A.S."/>
            <person name="Chowdhury A."/>
            <person name="Snigdha A.R."/>
            <person name="Mortoza M.S."/>
            <person name="Matin S.A."/>
            <person name="Hoque S.M.E."/>
            <person name="Islam M.K."/>
            <person name="Roy D.K."/>
            <person name="Haider R."/>
            <person name="Moosa M.M."/>
            <person name="Elias S.M."/>
            <person name="Hasan A.M."/>
            <person name="Jahan S."/>
            <person name="Shafiuddin M."/>
            <person name="Mahmood N."/>
            <person name="Shommy N.S."/>
        </authorList>
    </citation>
    <scope>NUCLEOTIDE SEQUENCE [LARGE SCALE GENOMIC DNA]</scope>
    <source>
        <strain evidence="2">cv. O-4</strain>
    </source>
</reference>
<gene>
    <name evidence="1" type="ORF">COLO4_02334</name>
</gene>
<protein>
    <submittedName>
        <fullName evidence="1">Uncharacterized protein</fullName>
    </submittedName>
</protein>
<dbReference type="AlphaFoldDB" id="A0A1R3L1B0"/>
<dbReference type="Proteomes" id="UP000187203">
    <property type="component" value="Unassembled WGS sequence"/>
</dbReference>
<evidence type="ECO:0000313" key="1">
    <source>
        <dbReference type="EMBL" id="OMP13068.1"/>
    </source>
</evidence>
<sequence>MPLRSSTSGTMTRAKRISSQETLLTPAWKEVGARSVAMARWADLTEVGLVASGDDHGCGHAGDHVGPHEQQVGLLQNAIGEVLGRQHAAVGGHHIAGRKPDMVTGYQFAHSDFASYLGAARVDARIDVALGELGGLGVQVAANHRGGAAHHGLELLGTALTATGVATRGAAFRGRPRWVRCDAGALPLQRRSAHPHGTAAVPMRQVCRRRPRATGRGSDVPGRSPERSACHQCRALCPAVRCGGTVSGCGGGAGTVQTMQ</sequence>
<comment type="caution">
    <text evidence="1">The sequence shown here is derived from an EMBL/GenBank/DDBJ whole genome shotgun (WGS) entry which is preliminary data.</text>
</comment>
<proteinExistence type="predicted"/>
<evidence type="ECO:0000313" key="2">
    <source>
        <dbReference type="Proteomes" id="UP000187203"/>
    </source>
</evidence>
<keyword evidence="2" id="KW-1185">Reference proteome</keyword>
<name>A0A1R3L1B0_9ROSI</name>
<organism evidence="1 2">
    <name type="scientific">Corchorus olitorius</name>
    <dbReference type="NCBI Taxonomy" id="93759"/>
    <lineage>
        <taxon>Eukaryota</taxon>
        <taxon>Viridiplantae</taxon>
        <taxon>Streptophyta</taxon>
        <taxon>Embryophyta</taxon>
        <taxon>Tracheophyta</taxon>
        <taxon>Spermatophyta</taxon>
        <taxon>Magnoliopsida</taxon>
        <taxon>eudicotyledons</taxon>
        <taxon>Gunneridae</taxon>
        <taxon>Pentapetalae</taxon>
        <taxon>rosids</taxon>
        <taxon>malvids</taxon>
        <taxon>Malvales</taxon>
        <taxon>Malvaceae</taxon>
        <taxon>Grewioideae</taxon>
        <taxon>Apeibeae</taxon>
        <taxon>Corchorus</taxon>
    </lineage>
</organism>
<accession>A0A1R3L1B0</accession>
<dbReference type="EMBL" id="AWUE01005235">
    <property type="protein sequence ID" value="OMP13068.1"/>
    <property type="molecule type" value="Genomic_DNA"/>
</dbReference>